<dbReference type="Gene3D" id="3.40.50.720">
    <property type="entry name" value="NAD(P)-binding Rossmann-like Domain"/>
    <property type="match status" value="1"/>
</dbReference>
<accession>A0AA88X8F8</accession>
<dbReference type="PRINTS" id="PR00081">
    <property type="entry name" value="GDHRDH"/>
</dbReference>
<name>A0AA88X8F8_9ASTE</name>
<dbReference type="InterPro" id="IPR045000">
    <property type="entry name" value="TR"/>
</dbReference>
<dbReference type="EMBL" id="JAVXUP010000090">
    <property type="protein sequence ID" value="KAK3038723.1"/>
    <property type="molecule type" value="Genomic_DNA"/>
</dbReference>
<evidence type="ECO:0000256" key="3">
    <source>
        <dbReference type="RuleBase" id="RU000363"/>
    </source>
</evidence>
<keyword evidence="6" id="KW-1185">Reference proteome</keyword>
<dbReference type="InterPro" id="IPR036291">
    <property type="entry name" value="NAD(P)-bd_dom_sf"/>
</dbReference>
<reference evidence="5" key="1">
    <citation type="submission" date="2022-12" db="EMBL/GenBank/DDBJ databases">
        <title>Draft genome assemblies for two species of Escallonia (Escalloniales).</title>
        <authorList>
            <person name="Chanderbali A."/>
            <person name="Dervinis C."/>
            <person name="Anghel I."/>
            <person name="Soltis D."/>
            <person name="Soltis P."/>
            <person name="Zapata F."/>
        </authorList>
    </citation>
    <scope>NUCLEOTIDE SEQUENCE</scope>
    <source>
        <strain evidence="5">UCBG64.0493</strain>
        <tissue evidence="5">Leaf</tissue>
    </source>
</reference>
<gene>
    <name evidence="5" type="ORF">RJ639_028330</name>
</gene>
<dbReference type="AlphaFoldDB" id="A0AA88X8F8"/>
<comment type="similarity">
    <text evidence="3">Belongs to the short-chain dehydrogenases/reductases (SDR) family.</text>
</comment>
<dbReference type="SUPFAM" id="SSF51735">
    <property type="entry name" value="NAD(P)-binding Rossmann-fold domains"/>
    <property type="match status" value="1"/>
</dbReference>
<comment type="caution">
    <text evidence="5">The sequence shown here is derived from an EMBL/GenBank/DDBJ whole genome shotgun (WGS) entry which is preliminary data.</text>
</comment>
<sequence>MPQWRNWQGLVLQYIPVQGTKLDESLQEWEGKGYKVSGSVCDLTSREQRVELMKTVSSAFHGKLDMLINNAASTLVKSAVQHTLEDYSSIMGTNFESPYHLCQLAHPLLKASGRASIVFISSVAGSMALPAVSLYAASKGAINQLTKNLACEWAKDNIRINTVSPWVVNTTMSMQWWPSFAFLLLHMSPGKLLLLMLDTQ</sequence>
<keyword evidence="4" id="KW-0812">Transmembrane</keyword>
<dbReference type="InterPro" id="IPR020904">
    <property type="entry name" value="Sc_DH/Rdtase_CS"/>
</dbReference>
<evidence type="ECO:0000313" key="6">
    <source>
        <dbReference type="Proteomes" id="UP001188597"/>
    </source>
</evidence>
<keyword evidence="4" id="KW-0472">Membrane</keyword>
<dbReference type="PANTHER" id="PTHR42898">
    <property type="entry name" value="TROPINONE REDUCTASE"/>
    <property type="match status" value="1"/>
</dbReference>
<keyword evidence="2" id="KW-0560">Oxidoreductase</keyword>
<evidence type="ECO:0000256" key="4">
    <source>
        <dbReference type="SAM" id="Phobius"/>
    </source>
</evidence>
<organism evidence="5 6">
    <name type="scientific">Escallonia herrerae</name>
    <dbReference type="NCBI Taxonomy" id="1293975"/>
    <lineage>
        <taxon>Eukaryota</taxon>
        <taxon>Viridiplantae</taxon>
        <taxon>Streptophyta</taxon>
        <taxon>Embryophyta</taxon>
        <taxon>Tracheophyta</taxon>
        <taxon>Spermatophyta</taxon>
        <taxon>Magnoliopsida</taxon>
        <taxon>eudicotyledons</taxon>
        <taxon>Gunneridae</taxon>
        <taxon>Pentapetalae</taxon>
        <taxon>asterids</taxon>
        <taxon>campanulids</taxon>
        <taxon>Escalloniales</taxon>
        <taxon>Escalloniaceae</taxon>
        <taxon>Escallonia</taxon>
    </lineage>
</organism>
<dbReference type="InterPro" id="IPR002347">
    <property type="entry name" value="SDR_fam"/>
</dbReference>
<feature type="transmembrane region" description="Helical" evidence="4">
    <location>
        <begin position="176"/>
        <end position="197"/>
    </location>
</feature>
<keyword evidence="4" id="KW-1133">Transmembrane helix</keyword>
<feature type="transmembrane region" description="Helical" evidence="4">
    <location>
        <begin position="117"/>
        <end position="137"/>
    </location>
</feature>
<proteinExistence type="inferred from homology"/>
<evidence type="ECO:0000256" key="1">
    <source>
        <dbReference type="ARBA" id="ARBA00022857"/>
    </source>
</evidence>
<dbReference type="GO" id="GO:0016491">
    <property type="term" value="F:oxidoreductase activity"/>
    <property type="evidence" value="ECO:0007669"/>
    <property type="project" value="UniProtKB-KW"/>
</dbReference>
<dbReference type="Pfam" id="PF00106">
    <property type="entry name" value="adh_short"/>
    <property type="match status" value="1"/>
</dbReference>
<keyword evidence="1" id="KW-0521">NADP</keyword>
<dbReference type="PRINTS" id="PR00080">
    <property type="entry name" value="SDRFAMILY"/>
</dbReference>
<evidence type="ECO:0000256" key="2">
    <source>
        <dbReference type="ARBA" id="ARBA00023002"/>
    </source>
</evidence>
<dbReference type="PROSITE" id="PS00061">
    <property type="entry name" value="ADH_SHORT"/>
    <property type="match status" value="1"/>
</dbReference>
<dbReference type="Proteomes" id="UP001188597">
    <property type="component" value="Unassembled WGS sequence"/>
</dbReference>
<dbReference type="PANTHER" id="PTHR42898:SF28">
    <property type="entry name" value="TROPINONE REDUCTASE HOMOLOG"/>
    <property type="match status" value="1"/>
</dbReference>
<feature type="non-terminal residue" evidence="5">
    <location>
        <position position="200"/>
    </location>
</feature>
<protein>
    <submittedName>
        <fullName evidence="5">Uncharacterized protein</fullName>
    </submittedName>
</protein>
<evidence type="ECO:0000313" key="5">
    <source>
        <dbReference type="EMBL" id="KAK3038723.1"/>
    </source>
</evidence>